<feature type="non-terminal residue" evidence="1">
    <location>
        <position position="1"/>
    </location>
</feature>
<sequence length="68" mass="7545">TIAGAMSGVATQNACITCASREMYTNAHCGLLPFAKWMDKLKTFKKKAAEKDVKNDYELELDETKNSL</sequence>
<feature type="non-terminal residue" evidence="1">
    <location>
        <position position="68"/>
    </location>
</feature>
<organism evidence="1">
    <name type="scientific">Trepomonas sp. PC1</name>
    <dbReference type="NCBI Taxonomy" id="1076344"/>
    <lineage>
        <taxon>Eukaryota</taxon>
        <taxon>Metamonada</taxon>
        <taxon>Diplomonadida</taxon>
        <taxon>Hexamitidae</taxon>
        <taxon>Hexamitinae</taxon>
        <taxon>Trepomonas</taxon>
    </lineage>
</organism>
<proteinExistence type="predicted"/>
<dbReference type="AlphaFoldDB" id="A0A146K2Y1"/>
<protein>
    <submittedName>
        <fullName evidence="1">Amino acid permease</fullName>
    </submittedName>
</protein>
<accession>A0A146K2Y1</accession>
<reference evidence="1" key="1">
    <citation type="submission" date="2015-07" db="EMBL/GenBank/DDBJ databases">
        <title>Adaptation to a free-living lifestyle via gene acquisitions in the diplomonad Trepomonas sp. PC1.</title>
        <authorList>
            <person name="Xu F."/>
            <person name="Jerlstrom-Hultqvist J."/>
            <person name="Kolisko M."/>
            <person name="Simpson A.G.B."/>
            <person name="Roger A.J."/>
            <person name="Svard S.G."/>
            <person name="Andersson J.O."/>
        </authorList>
    </citation>
    <scope>NUCLEOTIDE SEQUENCE</scope>
    <source>
        <strain evidence="1">PC1</strain>
    </source>
</reference>
<dbReference type="EMBL" id="GDID01005798">
    <property type="protein sequence ID" value="JAP90808.1"/>
    <property type="molecule type" value="Transcribed_RNA"/>
</dbReference>
<name>A0A146K2Y1_9EUKA</name>
<evidence type="ECO:0000313" key="1">
    <source>
        <dbReference type="EMBL" id="JAP90808.1"/>
    </source>
</evidence>
<gene>
    <name evidence="1" type="ORF">TPC1_17784</name>
</gene>